<dbReference type="STRING" id="1454373.ACMU_18005"/>
<dbReference type="InterPro" id="IPR037359">
    <property type="entry name" value="NST/OST"/>
</dbReference>
<keyword evidence="3" id="KW-1185">Reference proteome</keyword>
<dbReference type="GO" id="GO:0008146">
    <property type="term" value="F:sulfotransferase activity"/>
    <property type="evidence" value="ECO:0007669"/>
    <property type="project" value="InterPro"/>
</dbReference>
<dbReference type="Gene3D" id="3.40.50.300">
    <property type="entry name" value="P-loop containing nucleotide triphosphate hydrolases"/>
    <property type="match status" value="1"/>
</dbReference>
<reference evidence="2 3" key="1">
    <citation type="submission" date="2014-03" db="EMBL/GenBank/DDBJ databases">
        <title>Draft Genome Sequence of Actibacterium mucosum KCTC 23349, a Marine Alphaproteobacterium with Complex Ionic Requirements Isolated from Mediterranean Seawater at Malvarrosa Beach, Valencia, Spain.</title>
        <authorList>
            <person name="Arahal D.R."/>
            <person name="Shao Z."/>
            <person name="Lai Q."/>
            <person name="Pujalte M.J."/>
        </authorList>
    </citation>
    <scope>NUCLEOTIDE SEQUENCE [LARGE SCALE GENOMIC DNA]</scope>
    <source>
        <strain evidence="2 3">KCTC 23349</strain>
    </source>
</reference>
<dbReference type="RefSeq" id="WP_035261485.1">
    <property type="nucleotide sequence ID" value="NZ_JFKE01000007.1"/>
</dbReference>
<evidence type="ECO:0000256" key="1">
    <source>
        <dbReference type="ARBA" id="ARBA00022679"/>
    </source>
</evidence>
<evidence type="ECO:0008006" key="4">
    <source>
        <dbReference type="Google" id="ProtNLM"/>
    </source>
</evidence>
<dbReference type="PANTHER" id="PTHR10605">
    <property type="entry name" value="HEPARAN SULFATE SULFOTRANSFERASE"/>
    <property type="match status" value="1"/>
</dbReference>
<dbReference type="EMBL" id="JFKE01000007">
    <property type="protein sequence ID" value="KAJ54600.1"/>
    <property type="molecule type" value="Genomic_DNA"/>
</dbReference>
<protein>
    <recommendedName>
        <fullName evidence="4">Sulfotransferase domain-containing protein</fullName>
    </recommendedName>
</protein>
<dbReference type="PANTHER" id="PTHR10605:SF56">
    <property type="entry name" value="BIFUNCTIONAL HEPARAN SULFATE N-DEACETYLASE_N-SULFOTRANSFERASE"/>
    <property type="match status" value="1"/>
</dbReference>
<organism evidence="2 3">
    <name type="scientific">Actibacterium mucosum KCTC 23349</name>
    <dbReference type="NCBI Taxonomy" id="1454373"/>
    <lineage>
        <taxon>Bacteria</taxon>
        <taxon>Pseudomonadati</taxon>
        <taxon>Pseudomonadota</taxon>
        <taxon>Alphaproteobacteria</taxon>
        <taxon>Rhodobacterales</taxon>
        <taxon>Roseobacteraceae</taxon>
        <taxon>Actibacterium</taxon>
    </lineage>
</organism>
<gene>
    <name evidence="2" type="ORF">ACMU_18005</name>
</gene>
<dbReference type="OrthoDB" id="981508at2"/>
<dbReference type="AlphaFoldDB" id="A0A037ZIE7"/>
<comment type="caution">
    <text evidence="2">The sequence shown here is derived from an EMBL/GenBank/DDBJ whole genome shotgun (WGS) entry which is preliminary data.</text>
</comment>
<keyword evidence="1" id="KW-0808">Transferase</keyword>
<evidence type="ECO:0000313" key="3">
    <source>
        <dbReference type="Proteomes" id="UP000026249"/>
    </source>
</evidence>
<sequence length="281" mass="32156">MNFRDHPAFLMIGSMKSGTTSVFLDMVQHPEIYAPSIKEPADLCSDDVLSEKGRNSYAKVFGGAKAGQWIGEASPHYTRHPHYKDVPRRALEVFGPDLKLIFIGRDPVERMRSHFRHEVQNGTVTTSMLDEIQKNPVLKDVSRYDMQLAQWLEVFPREQLLVLDMKDYIEDPKAVVHRVWAFLGLEPVEMDLGIVANQSAGKRAPRGIVRKVKRSRFYGLYIKPLLSPEMRTRIRHLLVPARATKFDDQLPDALVKELASELDSDTKQFRSWVVEDRGEAV</sequence>
<accession>A0A037ZIE7</accession>
<name>A0A037ZIE7_9RHOB</name>
<proteinExistence type="predicted"/>
<dbReference type="Proteomes" id="UP000026249">
    <property type="component" value="Unassembled WGS sequence"/>
</dbReference>
<evidence type="ECO:0000313" key="2">
    <source>
        <dbReference type="EMBL" id="KAJ54600.1"/>
    </source>
</evidence>
<dbReference type="Pfam" id="PF13469">
    <property type="entry name" value="Sulfotransfer_3"/>
    <property type="match status" value="1"/>
</dbReference>
<dbReference type="InterPro" id="IPR027417">
    <property type="entry name" value="P-loop_NTPase"/>
</dbReference>
<dbReference type="SUPFAM" id="SSF52540">
    <property type="entry name" value="P-loop containing nucleoside triphosphate hydrolases"/>
    <property type="match status" value="1"/>
</dbReference>